<dbReference type="AlphaFoldDB" id="A0AAW5N567"/>
<feature type="region of interest" description="Disordered" evidence="1">
    <location>
        <begin position="276"/>
        <end position="300"/>
    </location>
</feature>
<gene>
    <name evidence="2" type="ORF">NW209_07545</name>
</gene>
<protein>
    <submittedName>
        <fullName evidence="2">HNH endonuclease</fullName>
    </submittedName>
</protein>
<evidence type="ECO:0000256" key="1">
    <source>
        <dbReference type="SAM" id="MobiDB-lite"/>
    </source>
</evidence>
<organism evidence="2 3">
    <name type="scientific">Phocaeicola barnesiae</name>
    <dbReference type="NCBI Taxonomy" id="376804"/>
    <lineage>
        <taxon>Bacteria</taxon>
        <taxon>Pseudomonadati</taxon>
        <taxon>Bacteroidota</taxon>
        <taxon>Bacteroidia</taxon>
        <taxon>Bacteroidales</taxon>
        <taxon>Bacteroidaceae</taxon>
        <taxon>Phocaeicola</taxon>
    </lineage>
</organism>
<keyword evidence="2" id="KW-0378">Hydrolase</keyword>
<evidence type="ECO:0000313" key="3">
    <source>
        <dbReference type="Proteomes" id="UP001204579"/>
    </source>
</evidence>
<keyword evidence="2" id="KW-0255">Endonuclease</keyword>
<evidence type="ECO:0000313" key="2">
    <source>
        <dbReference type="EMBL" id="MCR8873865.1"/>
    </source>
</evidence>
<comment type="caution">
    <text evidence="2">The sequence shown here is derived from an EMBL/GenBank/DDBJ whole genome shotgun (WGS) entry which is preliminary data.</text>
</comment>
<dbReference type="EMBL" id="JANRHJ010000007">
    <property type="protein sequence ID" value="MCR8873865.1"/>
    <property type="molecule type" value="Genomic_DNA"/>
</dbReference>
<feature type="compositionally biased region" description="Basic and acidic residues" evidence="1">
    <location>
        <begin position="276"/>
        <end position="286"/>
    </location>
</feature>
<dbReference type="Pfam" id="PF12639">
    <property type="entry name" value="Colicin-DNase"/>
    <property type="match status" value="1"/>
</dbReference>
<dbReference type="RefSeq" id="WP_225230999.1">
    <property type="nucleotide sequence ID" value="NZ_JANRHJ010000007.1"/>
</dbReference>
<proteinExistence type="predicted"/>
<dbReference type="Proteomes" id="UP001204579">
    <property type="component" value="Unassembled WGS sequence"/>
</dbReference>
<keyword evidence="2" id="KW-0540">Nuclease</keyword>
<sequence>MDPITATIAKEVATKVAEKVVDKATEETLKYTVEKVDDATRPKTDNPVVSTCERLSGNVKAGTLSEAALATRMEAAAHSACKFFGLPEPELVKGESIAVSMKCGDLFMTDDKFLFNLDQFKDMNSLSFEDMSKIWSHECGHRVLRFYNMSPWAQELGADFFMGVRSEMLGLPNGNIEKVLGESKGGLAHPPGNLRLQAIQYGRETVQAFKKAGTPITMQNMRETFRMSHFARLGGSEVADTKAAFVNDNNWHYKEAAKAQENADYYSKEAKKAADKGDFSHAKDLQSKAQSYENKVRDEKESADMCSKLVETPEPEAVEKHRLPRNNGKWEGIEGDSKFVPDDNVIPKDRNYSNPDGLTWGEIKEKYGIDGVKFKDGYPDFSEVSKGNVEIDNFTTERYGAGGNFDQADRKLAAQRGCSVEEVRQWRIDNNYTWHEMQDCKTMQKVPREVHGNIPHDGGISKLKNVA</sequence>
<keyword evidence="3" id="KW-1185">Reference proteome</keyword>
<reference evidence="2 3" key="1">
    <citation type="submission" date="2022-08" db="EMBL/GenBank/DDBJ databases">
        <authorList>
            <person name="Zeman M."/>
            <person name="Kubasova T."/>
        </authorList>
    </citation>
    <scope>NUCLEOTIDE SEQUENCE [LARGE SCALE GENOMIC DNA]</scope>
    <source>
        <strain evidence="2 3">ET62</strain>
    </source>
</reference>
<dbReference type="GO" id="GO:0004519">
    <property type="term" value="F:endonuclease activity"/>
    <property type="evidence" value="ECO:0007669"/>
    <property type="project" value="UniProtKB-KW"/>
</dbReference>
<name>A0AAW5N567_9BACT</name>
<accession>A0AAW5N567</accession>